<organism evidence="1 2">
    <name type="scientific">Pseudomonas panipatensis</name>
    <dbReference type="NCBI Taxonomy" id="428992"/>
    <lineage>
        <taxon>Bacteria</taxon>
        <taxon>Pseudomonadati</taxon>
        <taxon>Pseudomonadota</taxon>
        <taxon>Gammaproteobacteria</taxon>
        <taxon>Pseudomonadales</taxon>
        <taxon>Pseudomonadaceae</taxon>
        <taxon>Pseudomonas</taxon>
    </lineage>
</organism>
<name>A0A1G8HJM9_9PSED</name>
<accession>A0A1G8HJM9</accession>
<gene>
    <name evidence="1" type="ORF">SAMN05216272_105270</name>
</gene>
<dbReference type="RefSeq" id="WP_090263185.1">
    <property type="nucleotide sequence ID" value="NZ_FNDS01000005.1"/>
</dbReference>
<dbReference type="AlphaFoldDB" id="A0A1G8HJM9"/>
<protein>
    <submittedName>
        <fullName evidence="1">Uncharacterized protein</fullName>
    </submittedName>
</protein>
<evidence type="ECO:0000313" key="1">
    <source>
        <dbReference type="EMBL" id="SDI06785.1"/>
    </source>
</evidence>
<dbReference type="EMBL" id="FNDS01000005">
    <property type="protein sequence ID" value="SDI06785.1"/>
    <property type="molecule type" value="Genomic_DNA"/>
</dbReference>
<dbReference type="Proteomes" id="UP000199636">
    <property type="component" value="Unassembled WGS sequence"/>
</dbReference>
<keyword evidence="2" id="KW-1185">Reference proteome</keyword>
<dbReference type="OrthoDB" id="7025801at2"/>
<dbReference type="STRING" id="428992.SAMN05216272_105270"/>
<sequence length="103" mass="11600">MTKKLSLLPLIDSVATAAVAWQKAETRRNSLRNELNTMYRIYFDANGRPAGDPLRRIDPDDPAFAGVIEFTAMAYGRFKDAQAEATKLKRKMRSAIVALERAR</sequence>
<evidence type="ECO:0000313" key="2">
    <source>
        <dbReference type="Proteomes" id="UP000199636"/>
    </source>
</evidence>
<proteinExistence type="predicted"/>
<reference evidence="2" key="1">
    <citation type="submission" date="2016-10" db="EMBL/GenBank/DDBJ databases">
        <authorList>
            <person name="Varghese N."/>
            <person name="Submissions S."/>
        </authorList>
    </citation>
    <scope>NUCLEOTIDE SEQUENCE [LARGE SCALE GENOMIC DNA]</scope>
    <source>
        <strain evidence="2">CCM 7469</strain>
    </source>
</reference>